<feature type="transmembrane region" description="Helical" evidence="2">
    <location>
        <begin position="233"/>
        <end position="263"/>
    </location>
</feature>
<dbReference type="SUPFAM" id="SSF103473">
    <property type="entry name" value="MFS general substrate transporter"/>
    <property type="match status" value="1"/>
</dbReference>
<organism evidence="5 6">
    <name type="scientific">Caenorhabditis angaria</name>
    <dbReference type="NCBI Taxonomy" id="860376"/>
    <lineage>
        <taxon>Eukaryota</taxon>
        <taxon>Metazoa</taxon>
        <taxon>Ecdysozoa</taxon>
        <taxon>Nematoda</taxon>
        <taxon>Chromadorea</taxon>
        <taxon>Rhabditida</taxon>
        <taxon>Rhabditina</taxon>
        <taxon>Rhabditomorpha</taxon>
        <taxon>Rhabditoidea</taxon>
        <taxon>Rhabditidae</taxon>
        <taxon>Peloderinae</taxon>
        <taxon>Caenorhabditis</taxon>
    </lineage>
</organism>
<feature type="transmembrane region" description="Helical" evidence="2">
    <location>
        <begin position="114"/>
        <end position="137"/>
    </location>
</feature>
<keyword evidence="6" id="KW-1185">Reference proteome</keyword>
<dbReference type="EMBL" id="CANHGI010000005">
    <property type="protein sequence ID" value="CAI5451584.1"/>
    <property type="molecule type" value="Genomic_DNA"/>
</dbReference>
<keyword evidence="2" id="KW-1133">Transmembrane helix</keyword>
<proteinExistence type="predicted"/>
<name>A0A9P1N6F2_9PELO</name>
<feature type="transmembrane region" description="Helical" evidence="2">
    <location>
        <begin position="370"/>
        <end position="391"/>
    </location>
</feature>
<evidence type="ECO:0000256" key="2">
    <source>
        <dbReference type="SAM" id="Phobius"/>
    </source>
</evidence>
<dbReference type="Proteomes" id="UP001152747">
    <property type="component" value="Unassembled WGS sequence"/>
</dbReference>
<feature type="transmembrane region" description="Helical" evidence="2">
    <location>
        <begin position="283"/>
        <end position="300"/>
    </location>
</feature>
<feature type="transmembrane region" description="Helical" evidence="2">
    <location>
        <begin position="181"/>
        <end position="201"/>
    </location>
</feature>
<feature type="transmembrane region" description="Helical" evidence="2">
    <location>
        <begin position="149"/>
        <end position="169"/>
    </location>
</feature>
<feature type="domain" description="Major facilitator superfamily (MFS) profile" evidence="4">
    <location>
        <begin position="1"/>
        <end position="429"/>
    </location>
</feature>
<dbReference type="AlphaFoldDB" id="A0A9P1N6F2"/>
<dbReference type="PROSITE" id="PS50850">
    <property type="entry name" value="MFS"/>
    <property type="match status" value="1"/>
</dbReference>
<dbReference type="OrthoDB" id="2985014at2759"/>
<accession>A0A9P1N6F2</accession>
<dbReference type="GO" id="GO:0022857">
    <property type="term" value="F:transmembrane transporter activity"/>
    <property type="evidence" value="ECO:0007669"/>
    <property type="project" value="InterPro"/>
</dbReference>
<protein>
    <recommendedName>
        <fullName evidence="4">Major facilitator superfamily (MFS) profile domain-containing protein</fullName>
    </recommendedName>
</protein>
<feature type="transmembrane region" description="Helical" evidence="2">
    <location>
        <begin position="312"/>
        <end position="332"/>
    </location>
</feature>
<feature type="transmembrane region" description="Helical" evidence="2">
    <location>
        <begin position="403"/>
        <end position="425"/>
    </location>
</feature>
<dbReference type="Gene3D" id="1.20.1250.20">
    <property type="entry name" value="MFS general substrate transporter like domains"/>
    <property type="match status" value="2"/>
</dbReference>
<comment type="subcellular location">
    <subcellularLocation>
        <location evidence="1">Membrane</location>
        <topology evidence="1">Multi-pass membrane protein</topology>
    </subcellularLocation>
</comment>
<keyword evidence="3" id="KW-0732">Signal</keyword>
<dbReference type="PANTHER" id="PTHR45757">
    <property type="entry name" value="PROTEIN CBG23364-RELATED"/>
    <property type="match status" value="1"/>
</dbReference>
<evidence type="ECO:0000259" key="4">
    <source>
        <dbReference type="PROSITE" id="PS50850"/>
    </source>
</evidence>
<evidence type="ECO:0000256" key="3">
    <source>
        <dbReference type="SAM" id="SignalP"/>
    </source>
</evidence>
<dbReference type="Pfam" id="PF07690">
    <property type="entry name" value="MFS_1"/>
    <property type="match status" value="1"/>
</dbReference>
<gene>
    <name evidence="5" type="ORF">CAMP_LOCUS14221</name>
</gene>
<feature type="chain" id="PRO_5040441833" description="Major facilitator superfamily (MFS) profile domain-containing protein" evidence="3">
    <location>
        <begin position="29"/>
        <end position="447"/>
    </location>
</feature>
<reference evidence="5" key="1">
    <citation type="submission" date="2022-11" db="EMBL/GenBank/DDBJ databases">
        <authorList>
            <person name="Kikuchi T."/>
        </authorList>
    </citation>
    <scope>NUCLEOTIDE SEQUENCE</scope>
    <source>
        <strain evidence="5">PS1010</strain>
    </source>
</reference>
<feature type="signal peptide" evidence="3">
    <location>
        <begin position="1"/>
        <end position="28"/>
    </location>
</feature>
<evidence type="ECO:0000313" key="5">
    <source>
        <dbReference type="EMBL" id="CAI5451584.1"/>
    </source>
</evidence>
<evidence type="ECO:0000313" key="6">
    <source>
        <dbReference type="Proteomes" id="UP001152747"/>
    </source>
</evidence>
<feature type="transmembrane region" description="Helical" evidence="2">
    <location>
        <begin position="61"/>
        <end position="82"/>
    </location>
</feature>
<comment type="caution">
    <text evidence="5">The sequence shown here is derived from an EMBL/GenBank/DDBJ whole genome shotgun (WGS) entry which is preliminary data.</text>
</comment>
<dbReference type="GO" id="GO:0016020">
    <property type="term" value="C:membrane"/>
    <property type="evidence" value="ECO:0007669"/>
    <property type="project" value="UniProtKB-SubCell"/>
</dbReference>
<sequence>MVFQFWNNTRLFVQLISLCCLTLLQINSQIFTFTVICMDDIKMNHTGENQHWIDSNSDKNILFSATAVGALFGIIPAVPLLHKFGVRKIQTLCGIFSSIGTILFPFSVDYTGYFGVMICRVLQGFGISILLTLIGVIPRSWSPEDEVGTYLAILSCAYQISSTIFLSSAGFMCESSLSWRFIYYLFGFISVLFFGIFYVFYTDSPKSHRNVSISELQKIETGKKETAKEKVPYFAICTDLCNIIAWISFLGGNLGYTTFLLYGPTYLRDILKMDAKTAGLSNGIPYLFCAIIKLVVGRVSDKLPGIREKTRFTCWLFISVIGIVIGMLVMAWTDDHLIAQGGFTFSIATSGLVIMAAIRCLQLRTLQHCHFAVSVISFLAYVVQFIIPLGVDFICPDNTPQQWSKLFIVISILMILTSIPFPFITTQNAGKYTKKHSKIDIISDDKL</sequence>
<feature type="transmembrane region" description="Helical" evidence="2">
    <location>
        <begin position="338"/>
        <end position="358"/>
    </location>
</feature>
<feature type="transmembrane region" description="Helical" evidence="2">
    <location>
        <begin position="89"/>
        <end position="108"/>
    </location>
</feature>
<dbReference type="InterPro" id="IPR020846">
    <property type="entry name" value="MFS_dom"/>
</dbReference>
<dbReference type="PANTHER" id="PTHR45757:SF28">
    <property type="entry name" value="MAJOR FACILITATOR SUPERFAMILY (MFS) PROFILE DOMAIN-CONTAINING PROTEIN"/>
    <property type="match status" value="1"/>
</dbReference>
<keyword evidence="2" id="KW-0472">Membrane</keyword>
<dbReference type="InterPro" id="IPR011701">
    <property type="entry name" value="MFS"/>
</dbReference>
<dbReference type="InterPro" id="IPR036259">
    <property type="entry name" value="MFS_trans_sf"/>
</dbReference>
<evidence type="ECO:0000256" key="1">
    <source>
        <dbReference type="ARBA" id="ARBA00004141"/>
    </source>
</evidence>
<keyword evidence="2" id="KW-0812">Transmembrane</keyword>